<comment type="caution">
    <text evidence="8">The sequence shown here is derived from an EMBL/GenBank/DDBJ whole genome shotgun (WGS) entry which is preliminary data.</text>
</comment>
<evidence type="ECO:0000256" key="1">
    <source>
        <dbReference type="ARBA" id="ARBA00010641"/>
    </source>
</evidence>
<dbReference type="InterPro" id="IPR013249">
    <property type="entry name" value="RNA_pol_sigma70_r4_t2"/>
</dbReference>
<evidence type="ECO:0000313" key="9">
    <source>
        <dbReference type="Proteomes" id="UP000435060"/>
    </source>
</evidence>
<sequence>MRFDEYEKEVMGIAKEISYYLQKSGANQADSDDIAQDILVKILEADIVLPFEKLRAWLYRSAIRAYIDRYRRDRRYHEIIQQEFFHKEKALKYDTADYGPLYEAVAELPTQYQSVLDCYYFQEMTTKEVAQVLGISQSLVKMNLYRGRKQLARLLKEKGYEYEDF</sequence>
<dbReference type="PANTHER" id="PTHR43133">
    <property type="entry name" value="RNA POLYMERASE ECF-TYPE SIGMA FACTO"/>
    <property type="match status" value="1"/>
</dbReference>
<evidence type="ECO:0000256" key="4">
    <source>
        <dbReference type="ARBA" id="ARBA00023125"/>
    </source>
</evidence>
<dbReference type="Gene3D" id="1.10.1740.10">
    <property type="match status" value="1"/>
</dbReference>
<protein>
    <submittedName>
        <fullName evidence="8">Sigma-70 family RNA polymerase sigma factor</fullName>
    </submittedName>
</protein>
<dbReference type="InterPro" id="IPR014284">
    <property type="entry name" value="RNA_pol_sigma-70_dom"/>
</dbReference>
<dbReference type="SUPFAM" id="SSF88946">
    <property type="entry name" value="Sigma2 domain of RNA polymerase sigma factors"/>
    <property type="match status" value="1"/>
</dbReference>
<organism evidence="8 9">
    <name type="scientific">Streptococcus zhangguiae</name>
    <dbReference type="NCBI Taxonomy" id="2664091"/>
    <lineage>
        <taxon>Bacteria</taxon>
        <taxon>Bacillati</taxon>
        <taxon>Bacillota</taxon>
        <taxon>Bacilli</taxon>
        <taxon>Lactobacillales</taxon>
        <taxon>Streptococcaceae</taxon>
        <taxon>Streptococcus</taxon>
    </lineage>
</organism>
<keyword evidence="2" id="KW-0805">Transcription regulation</keyword>
<dbReference type="RefSeq" id="WP_082815614.1">
    <property type="nucleotide sequence ID" value="NZ_CP072115.1"/>
</dbReference>
<dbReference type="Gene3D" id="1.10.10.10">
    <property type="entry name" value="Winged helix-like DNA-binding domain superfamily/Winged helix DNA-binding domain"/>
    <property type="match status" value="1"/>
</dbReference>
<dbReference type="PANTHER" id="PTHR43133:SF8">
    <property type="entry name" value="RNA POLYMERASE SIGMA FACTOR HI_1459-RELATED"/>
    <property type="match status" value="1"/>
</dbReference>
<dbReference type="Pfam" id="PF04542">
    <property type="entry name" value="Sigma70_r2"/>
    <property type="match status" value="1"/>
</dbReference>
<gene>
    <name evidence="8" type="ORF">GGG87_08015</name>
</gene>
<proteinExistence type="inferred from homology"/>
<evidence type="ECO:0000313" key="8">
    <source>
        <dbReference type="EMBL" id="MTB64940.1"/>
    </source>
</evidence>
<accession>A0ABW9R4I0</accession>
<dbReference type="InterPro" id="IPR013325">
    <property type="entry name" value="RNA_pol_sigma_r2"/>
</dbReference>
<dbReference type="InterPro" id="IPR036388">
    <property type="entry name" value="WH-like_DNA-bd_sf"/>
</dbReference>
<dbReference type="InterPro" id="IPR007627">
    <property type="entry name" value="RNA_pol_sigma70_r2"/>
</dbReference>
<evidence type="ECO:0000256" key="2">
    <source>
        <dbReference type="ARBA" id="ARBA00023015"/>
    </source>
</evidence>
<keyword evidence="3" id="KW-0731">Sigma factor</keyword>
<evidence type="ECO:0000259" key="6">
    <source>
        <dbReference type="Pfam" id="PF04542"/>
    </source>
</evidence>
<dbReference type="Pfam" id="PF08281">
    <property type="entry name" value="Sigma70_r4_2"/>
    <property type="match status" value="1"/>
</dbReference>
<keyword evidence="5" id="KW-0804">Transcription</keyword>
<name>A0ABW9R4I0_9STRE</name>
<feature type="domain" description="RNA polymerase sigma factor 70 region 4 type 2" evidence="7">
    <location>
        <begin position="101"/>
        <end position="151"/>
    </location>
</feature>
<evidence type="ECO:0000256" key="5">
    <source>
        <dbReference type="ARBA" id="ARBA00023163"/>
    </source>
</evidence>
<dbReference type="CDD" id="cd06171">
    <property type="entry name" value="Sigma70_r4"/>
    <property type="match status" value="1"/>
</dbReference>
<dbReference type="EMBL" id="WLCG01000011">
    <property type="protein sequence ID" value="MTB64940.1"/>
    <property type="molecule type" value="Genomic_DNA"/>
</dbReference>
<dbReference type="Proteomes" id="UP000435060">
    <property type="component" value="Unassembled WGS sequence"/>
</dbReference>
<feature type="domain" description="RNA polymerase sigma-70 region 2" evidence="6">
    <location>
        <begin position="5"/>
        <end position="75"/>
    </location>
</feature>
<dbReference type="InterPro" id="IPR039425">
    <property type="entry name" value="RNA_pol_sigma-70-like"/>
</dbReference>
<evidence type="ECO:0000259" key="7">
    <source>
        <dbReference type="Pfam" id="PF08281"/>
    </source>
</evidence>
<evidence type="ECO:0000256" key="3">
    <source>
        <dbReference type="ARBA" id="ARBA00023082"/>
    </source>
</evidence>
<reference evidence="8 9" key="1">
    <citation type="submission" date="2019-11" db="EMBL/GenBank/DDBJ databases">
        <title>Streptococcis sp. isolated from the respiratory tract of Marmot.</title>
        <authorList>
            <person name="Zhang G."/>
        </authorList>
    </citation>
    <scope>NUCLEOTIDE SEQUENCE [LARGE SCALE GENOMIC DNA]</scope>
    <source>
        <strain evidence="9">zg-86</strain>
    </source>
</reference>
<comment type="similarity">
    <text evidence="1">Belongs to the sigma-70 factor family. ECF subfamily.</text>
</comment>
<dbReference type="NCBIfam" id="TIGR02937">
    <property type="entry name" value="sigma70-ECF"/>
    <property type="match status" value="1"/>
</dbReference>
<dbReference type="InterPro" id="IPR013324">
    <property type="entry name" value="RNA_pol_sigma_r3/r4-like"/>
</dbReference>
<keyword evidence="9" id="KW-1185">Reference proteome</keyword>
<dbReference type="SUPFAM" id="SSF88659">
    <property type="entry name" value="Sigma3 and sigma4 domains of RNA polymerase sigma factors"/>
    <property type="match status" value="1"/>
</dbReference>
<keyword evidence="4" id="KW-0238">DNA-binding</keyword>